<dbReference type="AlphaFoldDB" id="A0A2W1JS11"/>
<dbReference type="InterPro" id="IPR003615">
    <property type="entry name" value="HNH_nuc"/>
</dbReference>
<dbReference type="Proteomes" id="UP000248857">
    <property type="component" value="Unassembled WGS sequence"/>
</dbReference>
<reference evidence="2 3" key="1">
    <citation type="journal article" date="2018" name="Sci. Rep.">
        <title>A novel species of the marine cyanobacterium Acaryochloris with a unique pigment content and lifestyle.</title>
        <authorList>
            <person name="Partensky F."/>
            <person name="Six C."/>
            <person name="Ratin M."/>
            <person name="Garczarek L."/>
            <person name="Vaulot D."/>
            <person name="Probert I."/>
            <person name="Calteau A."/>
            <person name="Gourvil P."/>
            <person name="Marie D."/>
            <person name="Grebert T."/>
            <person name="Bouchier C."/>
            <person name="Le Panse S."/>
            <person name="Gachenot M."/>
            <person name="Rodriguez F."/>
            <person name="Garrido J.L."/>
        </authorList>
    </citation>
    <scope>NUCLEOTIDE SEQUENCE [LARGE SCALE GENOMIC DNA]</scope>
    <source>
        <strain evidence="2 3">RCC1774</strain>
    </source>
</reference>
<evidence type="ECO:0000259" key="1">
    <source>
        <dbReference type="Pfam" id="PF01844"/>
    </source>
</evidence>
<name>A0A2W1JS11_9CYAN</name>
<gene>
    <name evidence="2" type="ORF">C1752_04540</name>
</gene>
<keyword evidence="3" id="KW-1185">Reference proteome</keyword>
<dbReference type="InterPro" id="IPR002711">
    <property type="entry name" value="HNH"/>
</dbReference>
<dbReference type="Gene3D" id="1.10.30.50">
    <property type="match status" value="1"/>
</dbReference>
<feature type="domain" description="HNH" evidence="1">
    <location>
        <begin position="37"/>
        <end position="98"/>
    </location>
</feature>
<dbReference type="Pfam" id="PF01844">
    <property type="entry name" value="HNH"/>
    <property type="match status" value="1"/>
</dbReference>
<accession>A0A2W1JS11</accession>
<dbReference type="EMBL" id="PQWO01000014">
    <property type="protein sequence ID" value="PZD71831.1"/>
    <property type="molecule type" value="Genomic_DNA"/>
</dbReference>
<proteinExistence type="predicted"/>
<sequence>MSQRCPKWDLNSVTILKPDGSYTSGCQLLNDAHLAPCPCCGKTMHRTKYLTKRERLTIPRADRATIDHVLPKSKYPHLAFTYSNLRAICQGCNSKRGNNTFHESEQLLTQMKKRLAAARAIFSQT</sequence>
<protein>
    <recommendedName>
        <fullName evidence="1">HNH domain-containing protein</fullName>
    </recommendedName>
</protein>
<organism evidence="2 3">
    <name type="scientific">Acaryochloris thomasi RCC1774</name>
    <dbReference type="NCBI Taxonomy" id="1764569"/>
    <lineage>
        <taxon>Bacteria</taxon>
        <taxon>Bacillati</taxon>
        <taxon>Cyanobacteriota</taxon>
        <taxon>Cyanophyceae</taxon>
        <taxon>Acaryochloridales</taxon>
        <taxon>Acaryochloridaceae</taxon>
        <taxon>Acaryochloris</taxon>
        <taxon>Acaryochloris thomasi</taxon>
    </lineage>
</organism>
<evidence type="ECO:0000313" key="3">
    <source>
        <dbReference type="Proteomes" id="UP000248857"/>
    </source>
</evidence>
<dbReference type="GO" id="GO:0004519">
    <property type="term" value="F:endonuclease activity"/>
    <property type="evidence" value="ECO:0007669"/>
    <property type="project" value="InterPro"/>
</dbReference>
<evidence type="ECO:0000313" key="2">
    <source>
        <dbReference type="EMBL" id="PZD71831.1"/>
    </source>
</evidence>
<dbReference type="GO" id="GO:0008270">
    <property type="term" value="F:zinc ion binding"/>
    <property type="evidence" value="ECO:0007669"/>
    <property type="project" value="InterPro"/>
</dbReference>
<dbReference type="RefSeq" id="WP_110987758.1">
    <property type="nucleotide sequence ID" value="NZ_CAWNWM010000014.1"/>
</dbReference>
<dbReference type="GO" id="GO:0003676">
    <property type="term" value="F:nucleic acid binding"/>
    <property type="evidence" value="ECO:0007669"/>
    <property type="project" value="InterPro"/>
</dbReference>
<dbReference type="CDD" id="cd00085">
    <property type="entry name" value="HNHc"/>
    <property type="match status" value="1"/>
</dbReference>
<dbReference type="OrthoDB" id="574620at2"/>
<comment type="caution">
    <text evidence="2">The sequence shown here is derived from an EMBL/GenBank/DDBJ whole genome shotgun (WGS) entry which is preliminary data.</text>
</comment>